<dbReference type="Proteomes" id="UP000095552">
    <property type="component" value="Unassembled WGS sequence"/>
</dbReference>
<evidence type="ECO:0000313" key="2">
    <source>
        <dbReference type="Proteomes" id="UP000095552"/>
    </source>
</evidence>
<sequence length="90" mass="10326">MILTKDIENKILKDFSSNSEHHSVRHLLEKIALTEWNVGSQQLCRAILYLLDGDVSKLKKFELISDPRDVITEAENKAGNPGHYFEKPFT</sequence>
<dbReference type="OrthoDB" id="1452927at2"/>
<organism evidence="1 2">
    <name type="scientific">Roseivirga misakiensis</name>
    <dbReference type="NCBI Taxonomy" id="1563681"/>
    <lineage>
        <taxon>Bacteria</taxon>
        <taxon>Pseudomonadati</taxon>
        <taxon>Bacteroidota</taxon>
        <taxon>Cytophagia</taxon>
        <taxon>Cytophagales</taxon>
        <taxon>Roseivirgaceae</taxon>
        <taxon>Roseivirga</taxon>
    </lineage>
</organism>
<protein>
    <submittedName>
        <fullName evidence="1">Uncharacterized protein</fullName>
    </submittedName>
</protein>
<proteinExistence type="predicted"/>
<accession>A0A1E5T215</accession>
<gene>
    <name evidence="1" type="ORF">BFP71_18695</name>
</gene>
<name>A0A1E5T215_9BACT</name>
<evidence type="ECO:0000313" key="1">
    <source>
        <dbReference type="EMBL" id="OEK05418.1"/>
    </source>
</evidence>
<keyword evidence="2" id="KW-1185">Reference proteome</keyword>
<dbReference type="STRING" id="1563681.BFP71_18695"/>
<dbReference type="EMBL" id="MDGQ01000005">
    <property type="protein sequence ID" value="OEK05418.1"/>
    <property type="molecule type" value="Genomic_DNA"/>
</dbReference>
<dbReference type="AlphaFoldDB" id="A0A1E5T215"/>
<comment type="caution">
    <text evidence="1">The sequence shown here is derived from an EMBL/GenBank/DDBJ whole genome shotgun (WGS) entry which is preliminary data.</text>
</comment>
<dbReference type="RefSeq" id="WP_069836922.1">
    <property type="nucleotide sequence ID" value="NZ_MDGQ01000005.1"/>
</dbReference>
<reference evidence="1 2" key="1">
    <citation type="submission" date="2016-08" db="EMBL/GenBank/DDBJ databases">
        <title>Draft genome of Fabibacter sp. strain SK-8.</title>
        <authorList>
            <person name="Wong S.-K."/>
            <person name="Hamasaki K."/>
            <person name="Yoshizawa S."/>
        </authorList>
    </citation>
    <scope>NUCLEOTIDE SEQUENCE [LARGE SCALE GENOMIC DNA]</scope>
    <source>
        <strain evidence="1 2">SK-8</strain>
    </source>
</reference>